<dbReference type="PANTHER" id="PTHR34512">
    <property type="entry name" value="CELL SURFACE PROTEIN"/>
    <property type="match status" value="1"/>
</dbReference>
<dbReference type="EMBL" id="JBHSON010000001">
    <property type="protein sequence ID" value="MFC5744083.1"/>
    <property type="molecule type" value="Genomic_DNA"/>
</dbReference>
<organism evidence="2 3">
    <name type="scientific">Actinomadura rugatobispora</name>
    <dbReference type="NCBI Taxonomy" id="1994"/>
    <lineage>
        <taxon>Bacteria</taxon>
        <taxon>Bacillati</taxon>
        <taxon>Actinomycetota</taxon>
        <taxon>Actinomycetes</taxon>
        <taxon>Streptosporangiales</taxon>
        <taxon>Thermomonosporaceae</taxon>
        <taxon>Actinomadura</taxon>
    </lineage>
</organism>
<gene>
    <name evidence="2" type="ORF">ACFPZN_00495</name>
</gene>
<dbReference type="PANTHER" id="PTHR34512:SF30">
    <property type="entry name" value="OUTER MEMBRANE PROTEIN ASSEMBLY FACTOR BAMB"/>
    <property type="match status" value="1"/>
</dbReference>
<dbReference type="Proteomes" id="UP001596074">
    <property type="component" value="Unassembled WGS sequence"/>
</dbReference>
<dbReference type="Gene3D" id="2.130.10.10">
    <property type="entry name" value="YVTN repeat-like/Quinoprotein amine dehydrogenase"/>
    <property type="match status" value="1"/>
</dbReference>
<sequence>MLVLLLLPAGFGLVHALVRDDSLLWSLDGRTIGQGGSVRPTTWATGPTLAITRARDVTGHDAATGDPRWTVPLSGTVCAASARPAGDRVAVQFGQKGRCEQVAVIDLRAGTKVWERPIGAGRSGSGQVVIGEGTVVVDRLYGVSAFRLDDGRPLWSSEGADCAFKGLVGGPVLLAGRSCDRGRARRVHRLDPGSGRLLWSYDVPPGYAVGAMLSSRPAVIGLRSGDGASERPWRFVVLDASGRQVTSLDAGRFAVDCTIVVQDPTRCTNVVVTGDTLYVRRDGRPPAKGFRAAPVVAFDLATGRIRWSTRNPDGNHLFPIAMDGARLVAAQPRTAGEGGDPPRLVAVDTATGATSIMGKLTGEADFRLRTATDRQYATGRFFLTKALVTAGDEVALRAYGAR</sequence>
<feature type="domain" description="Pyrrolo-quinoline quinone repeat" evidence="1">
    <location>
        <begin position="12"/>
        <end position="157"/>
    </location>
</feature>
<dbReference type="SMART" id="SM00564">
    <property type="entry name" value="PQQ"/>
    <property type="match status" value="3"/>
</dbReference>
<name>A0ABW0ZRT1_9ACTN</name>
<evidence type="ECO:0000313" key="3">
    <source>
        <dbReference type="Proteomes" id="UP001596074"/>
    </source>
</evidence>
<accession>A0ABW0ZRT1</accession>
<dbReference type="Pfam" id="PF13360">
    <property type="entry name" value="PQQ_2"/>
    <property type="match status" value="1"/>
</dbReference>
<dbReference type="InterPro" id="IPR011047">
    <property type="entry name" value="Quinoprotein_ADH-like_sf"/>
</dbReference>
<evidence type="ECO:0000259" key="1">
    <source>
        <dbReference type="Pfam" id="PF13360"/>
    </source>
</evidence>
<dbReference type="Gene3D" id="2.40.10.480">
    <property type="match status" value="1"/>
</dbReference>
<evidence type="ECO:0000313" key="2">
    <source>
        <dbReference type="EMBL" id="MFC5744083.1"/>
    </source>
</evidence>
<protein>
    <submittedName>
        <fullName evidence="2">PQQ-binding-like beta-propeller repeat protein</fullName>
    </submittedName>
</protein>
<dbReference type="RefSeq" id="WP_378278924.1">
    <property type="nucleotide sequence ID" value="NZ_JBHSON010000001.1"/>
</dbReference>
<dbReference type="SUPFAM" id="SSF50998">
    <property type="entry name" value="Quinoprotein alcohol dehydrogenase-like"/>
    <property type="match status" value="1"/>
</dbReference>
<dbReference type="InterPro" id="IPR018391">
    <property type="entry name" value="PQQ_b-propeller_rpt"/>
</dbReference>
<reference evidence="3" key="1">
    <citation type="journal article" date="2019" name="Int. J. Syst. Evol. Microbiol.">
        <title>The Global Catalogue of Microorganisms (GCM) 10K type strain sequencing project: providing services to taxonomists for standard genome sequencing and annotation.</title>
        <authorList>
            <consortium name="The Broad Institute Genomics Platform"/>
            <consortium name="The Broad Institute Genome Sequencing Center for Infectious Disease"/>
            <person name="Wu L."/>
            <person name="Ma J."/>
        </authorList>
    </citation>
    <scope>NUCLEOTIDE SEQUENCE [LARGE SCALE GENOMIC DNA]</scope>
    <source>
        <strain evidence="3">KCTC 42087</strain>
    </source>
</reference>
<keyword evidence="3" id="KW-1185">Reference proteome</keyword>
<comment type="caution">
    <text evidence="2">The sequence shown here is derived from an EMBL/GenBank/DDBJ whole genome shotgun (WGS) entry which is preliminary data.</text>
</comment>
<dbReference type="InterPro" id="IPR002372">
    <property type="entry name" value="PQQ_rpt_dom"/>
</dbReference>
<proteinExistence type="predicted"/>
<dbReference type="InterPro" id="IPR015943">
    <property type="entry name" value="WD40/YVTN_repeat-like_dom_sf"/>
</dbReference>